<feature type="region of interest" description="Disordered" evidence="3">
    <location>
        <begin position="61"/>
        <end position="165"/>
    </location>
</feature>
<keyword evidence="5" id="KW-1185">Reference proteome</keyword>
<dbReference type="EMBL" id="JBHFQA010000018">
    <property type="protein sequence ID" value="KAL2082855.1"/>
    <property type="molecule type" value="Genomic_DNA"/>
</dbReference>
<organism evidence="4 5">
    <name type="scientific">Coilia grayii</name>
    <name type="common">Gray's grenadier anchovy</name>
    <dbReference type="NCBI Taxonomy" id="363190"/>
    <lineage>
        <taxon>Eukaryota</taxon>
        <taxon>Metazoa</taxon>
        <taxon>Chordata</taxon>
        <taxon>Craniata</taxon>
        <taxon>Vertebrata</taxon>
        <taxon>Euteleostomi</taxon>
        <taxon>Actinopterygii</taxon>
        <taxon>Neopterygii</taxon>
        <taxon>Teleostei</taxon>
        <taxon>Clupei</taxon>
        <taxon>Clupeiformes</taxon>
        <taxon>Clupeoidei</taxon>
        <taxon>Engraulidae</taxon>
        <taxon>Coilinae</taxon>
        <taxon>Coilia</taxon>
    </lineage>
</organism>
<dbReference type="Pfam" id="PF00435">
    <property type="entry name" value="Spectrin"/>
    <property type="match status" value="2"/>
</dbReference>
<proteinExistence type="predicted"/>
<dbReference type="Gene3D" id="1.20.58.60">
    <property type="match status" value="1"/>
</dbReference>
<evidence type="ECO:0000313" key="4">
    <source>
        <dbReference type="EMBL" id="KAL2082855.1"/>
    </source>
</evidence>
<dbReference type="AlphaFoldDB" id="A0ABD1J8F9"/>
<dbReference type="Proteomes" id="UP001591681">
    <property type="component" value="Unassembled WGS sequence"/>
</dbReference>
<evidence type="ECO:0000313" key="5">
    <source>
        <dbReference type="Proteomes" id="UP001591681"/>
    </source>
</evidence>
<feature type="region of interest" description="Disordered" evidence="3">
    <location>
        <begin position="171"/>
        <end position="190"/>
    </location>
</feature>
<feature type="compositionally biased region" description="Low complexity" evidence="3">
    <location>
        <begin position="172"/>
        <end position="189"/>
    </location>
</feature>
<dbReference type="SMART" id="SM00150">
    <property type="entry name" value="SPEC"/>
    <property type="match status" value="2"/>
</dbReference>
<protein>
    <submittedName>
        <fullName evidence="4">Uncharacterized protein</fullName>
    </submittedName>
</protein>
<dbReference type="InterPro" id="IPR018159">
    <property type="entry name" value="Spectrin/alpha-actinin"/>
</dbReference>
<name>A0ABD1J8F9_9TELE</name>
<dbReference type="PANTHER" id="PTHR11915">
    <property type="entry name" value="SPECTRIN/FILAMIN RELATED CYTOSKELETAL PROTEIN"/>
    <property type="match status" value="1"/>
</dbReference>
<feature type="region of interest" description="Disordered" evidence="3">
    <location>
        <begin position="578"/>
        <end position="601"/>
    </location>
</feature>
<dbReference type="SUPFAM" id="SSF46966">
    <property type="entry name" value="Spectrin repeat"/>
    <property type="match status" value="1"/>
</dbReference>
<feature type="compositionally biased region" description="Low complexity" evidence="3">
    <location>
        <begin position="76"/>
        <end position="106"/>
    </location>
</feature>
<keyword evidence="2" id="KW-0009">Actin-binding</keyword>
<dbReference type="GO" id="GO:0003779">
    <property type="term" value="F:actin binding"/>
    <property type="evidence" value="ECO:0007669"/>
    <property type="project" value="UniProtKB-KW"/>
</dbReference>
<reference evidence="4 5" key="1">
    <citation type="submission" date="2024-09" db="EMBL/GenBank/DDBJ databases">
        <title>A chromosome-level genome assembly of Gray's grenadier anchovy, Coilia grayii.</title>
        <authorList>
            <person name="Fu Z."/>
        </authorList>
    </citation>
    <scope>NUCLEOTIDE SEQUENCE [LARGE SCALE GENOMIC DNA]</scope>
    <source>
        <strain evidence="4">G4</strain>
        <tissue evidence="4">Muscle</tissue>
    </source>
</reference>
<gene>
    <name evidence="4" type="ORF">ACEWY4_020628</name>
</gene>
<evidence type="ECO:0000256" key="3">
    <source>
        <dbReference type="SAM" id="MobiDB-lite"/>
    </source>
</evidence>
<dbReference type="CDD" id="cd00176">
    <property type="entry name" value="SPEC"/>
    <property type="match status" value="1"/>
</dbReference>
<accession>A0ABD1J8F9</accession>
<comment type="caution">
    <text evidence="4">The sequence shown here is derived from an EMBL/GenBank/DDBJ whole genome shotgun (WGS) entry which is preliminary data.</text>
</comment>
<dbReference type="InterPro" id="IPR002017">
    <property type="entry name" value="Spectrin_repeat"/>
</dbReference>
<evidence type="ECO:0000256" key="1">
    <source>
        <dbReference type="ARBA" id="ARBA00022737"/>
    </source>
</evidence>
<feature type="region of interest" description="Disordered" evidence="3">
    <location>
        <begin position="241"/>
        <end position="261"/>
    </location>
</feature>
<evidence type="ECO:0000256" key="2">
    <source>
        <dbReference type="ARBA" id="ARBA00023203"/>
    </source>
</evidence>
<keyword evidence="1" id="KW-0677">Repeat</keyword>
<sequence length="632" mass="70606">MSESIVRKIQPFTIGTKLSVPSVPKCPDFSESYLPSQALDNCKLRHNLNEHVTLFLRGAPVRSGNPRVVPPPSPPSLSSSLSPPSSSSTTTSPQTMTSTTTATATQVARGRHQQANMAEEDRRNRNATSPTPAASRSIRKITISSSTEGSTPPRADQGPGVPRARVNHQVENNNNNNNITSSTSTSSSNLQVPRIVGVSCENKPTSHFKVLLRRDSDEDRQNCSVLETERKYQCVQQTPVCKAPSPKRDLPRGESTMSESKDTPLLLKPATILNDHCFTERNALFNKEISQAEAWIKGKLRDLKDGCNIQRSPPADWEELSQTLHRDLKDFENTLIQLNQMGEQLMCRTNPTSDLVKKQLSQVRDQWQTLKQMAANQTKALGGARNLHEFNRKVERLEAWIKEKQEEEQWLAGLLGENIDKMQLTRRILDLKQDEQLYRNLHEEINHLALKLEKQGKAEGRSICTRRKHINKMWLKVQSLLKDYHENLQLSLEVSSFYQQADNIMCAINNMRRGASASPGQASSGDGEIRDIASQIMVLDVTVSQLSNLHPSLAARVTQKQAEVKDCWALLQKAVRSEKPAPLSSHGDPATPSREPQCSVGMPHRLMGKEVKEEQNRLKGCAVSSSLFNTDM</sequence>